<dbReference type="PANTHER" id="PTHR32309">
    <property type="entry name" value="TYROSINE-PROTEIN KINASE"/>
    <property type="match status" value="1"/>
</dbReference>
<protein>
    <submittedName>
        <fullName evidence="13">Wzz/FepE/Etk N-terminal domain-containing protein</fullName>
    </submittedName>
</protein>
<keyword evidence="7 10" id="KW-1133">Transmembrane helix</keyword>
<keyword evidence="5" id="KW-0547">Nucleotide-binding</keyword>
<evidence type="ECO:0000256" key="1">
    <source>
        <dbReference type="ARBA" id="ARBA00004651"/>
    </source>
</evidence>
<evidence type="ECO:0000259" key="12">
    <source>
        <dbReference type="Pfam" id="PF02706"/>
    </source>
</evidence>
<evidence type="ECO:0000313" key="13">
    <source>
        <dbReference type="EMBL" id="MDT0353772.1"/>
    </source>
</evidence>
<dbReference type="Gene3D" id="3.40.50.300">
    <property type="entry name" value="P-loop containing nucleotide triphosphate hydrolases"/>
    <property type="match status" value="1"/>
</dbReference>
<feature type="transmembrane region" description="Helical" evidence="10">
    <location>
        <begin position="55"/>
        <end position="77"/>
    </location>
</feature>
<evidence type="ECO:0000256" key="10">
    <source>
        <dbReference type="SAM" id="Phobius"/>
    </source>
</evidence>
<reference evidence="14" key="1">
    <citation type="submission" date="2023-07" db="EMBL/GenBank/DDBJ databases">
        <title>30 novel species of actinomycetes from the DSMZ collection.</title>
        <authorList>
            <person name="Nouioui I."/>
        </authorList>
    </citation>
    <scope>NUCLEOTIDE SEQUENCE [LARGE SCALE GENOMIC DNA]</scope>
    <source>
        <strain evidence="14">DSM 45834</strain>
    </source>
</reference>
<feature type="transmembrane region" description="Helical" evidence="10">
    <location>
        <begin position="279"/>
        <end position="299"/>
    </location>
</feature>
<feature type="domain" description="Polysaccharide chain length determinant N-terminal" evidence="12">
    <location>
        <begin position="48"/>
        <end position="109"/>
    </location>
</feature>
<comment type="similarity">
    <text evidence="2">Belongs to the CpsC/CapA family.</text>
</comment>
<comment type="caution">
    <text evidence="13">The sequence shown here is derived from an EMBL/GenBank/DDBJ whole genome shotgun (WGS) entry which is preliminary data.</text>
</comment>
<comment type="subcellular location">
    <subcellularLocation>
        <location evidence="1">Cell membrane</location>
        <topology evidence="1">Multi-pass membrane protein</topology>
    </subcellularLocation>
</comment>
<keyword evidence="6" id="KW-0067">ATP-binding</keyword>
<evidence type="ECO:0000256" key="7">
    <source>
        <dbReference type="ARBA" id="ARBA00022989"/>
    </source>
</evidence>
<accession>A0ABU2NJL1</accession>
<evidence type="ECO:0000256" key="8">
    <source>
        <dbReference type="ARBA" id="ARBA00023136"/>
    </source>
</evidence>
<dbReference type="Pfam" id="PF02706">
    <property type="entry name" value="Wzz"/>
    <property type="match status" value="1"/>
</dbReference>
<organism evidence="13 14">
    <name type="scientific">Pseudonocardia charpentierae</name>
    <dbReference type="NCBI Taxonomy" id="3075545"/>
    <lineage>
        <taxon>Bacteria</taxon>
        <taxon>Bacillati</taxon>
        <taxon>Actinomycetota</taxon>
        <taxon>Actinomycetes</taxon>
        <taxon>Pseudonocardiales</taxon>
        <taxon>Pseudonocardiaceae</taxon>
        <taxon>Pseudonocardia</taxon>
    </lineage>
</organism>
<dbReference type="InterPro" id="IPR003856">
    <property type="entry name" value="LPS_length_determ_N"/>
</dbReference>
<dbReference type="SUPFAM" id="SSF52540">
    <property type="entry name" value="P-loop containing nucleoside triphosphate hydrolases"/>
    <property type="match status" value="1"/>
</dbReference>
<dbReference type="PANTHER" id="PTHR32309:SF31">
    <property type="entry name" value="CAPSULAR EXOPOLYSACCHARIDE FAMILY"/>
    <property type="match status" value="1"/>
</dbReference>
<keyword evidence="14" id="KW-1185">Reference proteome</keyword>
<dbReference type="Pfam" id="PF01656">
    <property type="entry name" value="CbiA"/>
    <property type="match status" value="1"/>
</dbReference>
<evidence type="ECO:0000256" key="3">
    <source>
        <dbReference type="ARBA" id="ARBA00022475"/>
    </source>
</evidence>
<gene>
    <name evidence="13" type="ORF">RM445_30220</name>
</gene>
<evidence type="ECO:0000313" key="14">
    <source>
        <dbReference type="Proteomes" id="UP001183202"/>
    </source>
</evidence>
<dbReference type="EMBL" id="JAVREJ010000044">
    <property type="protein sequence ID" value="MDT0353772.1"/>
    <property type="molecule type" value="Genomic_DNA"/>
</dbReference>
<evidence type="ECO:0000256" key="9">
    <source>
        <dbReference type="SAM" id="MobiDB-lite"/>
    </source>
</evidence>
<dbReference type="InterPro" id="IPR002586">
    <property type="entry name" value="CobQ/CobB/MinD/ParA_Nub-bd_dom"/>
</dbReference>
<keyword evidence="4 10" id="KW-0812">Transmembrane</keyword>
<feature type="region of interest" description="Disordered" evidence="9">
    <location>
        <begin position="1"/>
        <end position="36"/>
    </location>
</feature>
<keyword evidence="8 10" id="KW-0472">Membrane</keyword>
<feature type="compositionally biased region" description="Polar residues" evidence="9">
    <location>
        <begin position="7"/>
        <end position="26"/>
    </location>
</feature>
<feature type="domain" description="CobQ/CobB/MinD/ParA nucleotide binding" evidence="11">
    <location>
        <begin position="372"/>
        <end position="414"/>
    </location>
</feature>
<evidence type="ECO:0000259" key="11">
    <source>
        <dbReference type="Pfam" id="PF01656"/>
    </source>
</evidence>
<dbReference type="Proteomes" id="UP001183202">
    <property type="component" value="Unassembled WGS sequence"/>
</dbReference>
<evidence type="ECO:0000256" key="4">
    <source>
        <dbReference type="ARBA" id="ARBA00022692"/>
    </source>
</evidence>
<name>A0ABU2NJL1_9PSEU</name>
<sequence>MSVAKTGASQTTSNFRGSADSDTGRSSAVPWTPAGSGADSTLVGGPGLIGSLWRYRLVIVIVVAVAAVAGGAASLLIPTRYEAQANLYLRDPGTADVLTLEGASPQSGDHAVFMAQQAGLAGSADVYGRALQLLKLSGTPEDLGRMVVVKPSADLASLTISATSGDPAQAADLANAVSLAYQQVAGEQIVAQSDAAIARLRQVRKQREAEFDALRAQVTQLTGPAQSTLQDRTSHVANLIGGLQVHEDNVAAQAALYGSGVERSEQAVRPVSSSQPTPLMLALIGAVIGLVVASGWAWWAAGRHRWVKTEGDAGAILGVPLLGETPRRRRTLRESDDPSLRPDEPDPVAAEEYHFVLALLERALSKVDGKVVAVTSAEPGDGKTMAVLNLARAARGEGRKVLLVDADERTRKLSQLCRDGGHFDVLGVSHDGGECPAVTEQVALGGESSTAELNETVLQIEPSQRNGHHPAVFFRSTAFSKLISISGEPADLVLIDTPALLEVSDAVHIADHADAVLLVVDRGTSGADLRRARDRLGITDTPLIGYLFNGTSTRRRGRASQGAAERNLLRRGLRRAKVLARGLLRRQDAEMVAQQTHPG</sequence>
<dbReference type="InterPro" id="IPR050445">
    <property type="entry name" value="Bact_polysacc_biosynth/exp"/>
</dbReference>
<evidence type="ECO:0000256" key="2">
    <source>
        <dbReference type="ARBA" id="ARBA00006683"/>
    </source>
</evidence>
<dbReference type="InterPro" id="IPR027417">
    <property type="entry name" value="P-loop_NTPase"/>
</dbReference>
<keyword evidence="3" id="KW-1003">Cell membrane</keyword>
<evidence type="ECO:0000256" key="6">
    <source>
        <dbReference type="ARBA" id="ARBA00022840"/>
    </source>
</evidence>
<dbReference type="InterPro" id="IPR005702">
    <property type="entry name" value="Wzc-like_C"/>
</dbReference>
<proteinExistence type="inferred from homology"/>
<evidence type="ECO:0000256" key="5">
    <source>
        <dbReference type="ARBA" id="ARBA00022741"/>
    </source>
</evidence>
<dbReference type="RefSeq" id="WP_311560284.1">
    <property type="nucleotide sequence ID" value="NZ_JAVREJ010000044.1"/>
</dbReference>
<dbReference type="CDD" id="cd05387">
    <property type="entry name" value="BY-kinase"/>
    <property type="match status" value="1"/>
</dbReference>